<feature type="transmembrane region" description="Helical" evidence="7">
    <location>
        <begin position="196"/>
        <end position="216"/>
    </location>
</feature>
<name>A0A1W0WK53_HYPEX</name>
<evidence type="ECO:0000313" key="9">
    <source>
        <dbReference type="Proteomes" id="UP000192578"/>
    </source>
</evidence>
<evidence type="ECO:0000256" key="2">
    <source>
        <dbReference type="ARBA" id="ARBA00006314"/>
    </source>
</evidence>
<keyword evidence="4 7" id="KW-0812">Transmembrane</keyword>
<dbReference type="GO" id="GO:0005765">
    <property type="term" value="C:lysosomal membrane"/>
    <property type="evidence" value="ECO:0007669"/>
    <property type="project" value="TreeGrafter"/>
</dbReference>
<feature type="transmembrane region" description="Helical" evidence="7">
    <location>
        <begin position="110"/>
        <end position="133"/>
    </location>
</feature>
<dbReference type="OrthoDB" id="6277625at2759"/>
<dbReference type="GO" id="GO:0005770">
    <property type="term" value="C:late endosome"/>
    <property type="evidence" value="ECO:0007669"/>
    <property type="project" value="TreeGrafter"/>
</dbReference>
<evidence type="ECO:0000256" key="5">
    <source>
        <dbReference type="ARBA" id="ARBA00022989"/>
    </source>
</evidence>
<dbReference type="AlphaFoldDB" id="A0A1W0WK53"/>
<reference evidence="9" key="1">
    <citation type="submission" date="2017-01" db="EMBL/GenBank/DDBJ databases">
        <title>Comparative genomics of anhydrobiosis in the tardigrade Hypsibius dujardini.</title>
        <authorList>
            <person name="Yoshida Y."/>
            <person name="Koutsovoulos G."/>
            <person name="Laetsch D."/>
            <person name="Stevens L."/>
            <person name="Kumar S."/>
            <person name="Horikawa D."/>
            <person name="Ishino K."/>
            <person name="Komine S."/>
            <person name="Tomita M."/>
            <person name="Blaxter M."/>
            <person name="Arakawa K."/>
        </authorList>
    </citation>
    <scope>NUCLEOTIDE SEQUENCE [LARGE SCALE GENOMIC DNA]</scope>
    <source>
        <strain evidence="9">Z151</strain>
    </source>
</reference>
<keyword evidence="9" id="KW-1185">Reference proteome</keyword>
<comment type="caution">
    <text evidence="8">The sequence shown here is derived from an EMBL/GenBank/DDBJ whole genome shotgun (WGS) entry which is preliminary data.</text>
</comment>
<dbReference type="Pfam" id="PF14802">
    <property type="entry name" value="TMEM192"/>
    <property type="match status" value="1"/>
</dbReference>
<dbReference type="EMBL" id="MTYJ01000087">
    <property type="protein sequence ID" value="OQV15585.1"/>
    <property type="molecule type" value="Genomic_DNA"/>
</dbReference>
<sequence length="301" mass="33872">MVSLGADNTYRDNLLGRSTDTTAIQQSTHSDTSHLMQETDDVAFWDMSSHMGGHFASSIVLTAGEDEEIRKFHPIGSVPVIIGLLLFIALNAIFAFILPDICPDKCGGTTALSLIIYLQIALFFIIFTADILLRRMHFQSRSWGYLEFYRRTRVYRKFPLSATSVGLAVLLFLVILTEELCPDQLHCVKNLSRANTIQIITSVEAVVISAVLLKYLHVCYRFNKGRSTPDVLIEDLSTERILQTSVNHGNQVGFKDGNFKEDLLEKQADEILFLKRRNSYLSSRILHLTSQLNSVPEQSLA</sequence>
<comment type="subcellular location">
    <subcellularLocation>
        <location evidence="1">Membrane</location>
        <topology evidence="1">Multi-pass membrane protein</topology>
    </subcellularLocation>
</comment>
<evidence type="ECO:0000256" key="1">
    <source>
        <dbReference type="ARBA" id="ARBA00004141"/>
    </source>
</evidence>
<protein>
    <recommendedName>
        <fullName evidence="3">Transmembrane protein 192</fullName>
    </recommendedName>
</protein>
<dbReference type="InterPro" id="IPR029399">
    <property type="entry name" value="TMEM192"/>
</dbReference>
<dbReference type="PANTHER" id="PTHR31592">
    <property type="entry name" value="TRANSMEMBRANE PROTEIN 192"/>
    <property type="match status" value="1"/>
</dbReference>
<comment type="similarity">
    <text evidence="2">Belongs to the TMEM192 family.</text>
</comment>
<keyword evidence="6 7" id="KW-0472">Membrane</keyword>
<evidence type="ECO:0000256" key="7">
    <source>
        <dbReference type="SAM" id="Phobius"/>
    </source>
</evidence>
<evidence type="ECO:0000256" key="6">
    <source>
        <dbReference type="ARBA" id="ARBA00023136"/>
    </source>
</evidence>
<evidence type="ECO:0000256" key="3">
    <source>
        <dbReference type="ARBA" id="ARBA00014635"/>
    </source>
</evidence>
<gene>
    <name evidence="8" type="ORF">BV898_10305</name>
</gene>
<feature type="transmembrane region" description="Helical" evidence="7">
    <location>
        <begin position="154"/>
        <end position="176"/>
    </location>
</feature>
<feature type="transmembrane region" description="Helical" evidence="7">
    <location>
        <begin position="78"/>
        <end position="98"/>
    </location>
</feature>
<proteinExistence type="inferred from homology"/>
<dbReference type="PANTHER" id="PTHR31592:SF1">
    <property type="entry name" value="TRANSMEMBRANE PROTEIN 192"/>
    <property type="match status" value="1"/>
</dbReference>
<evidence type="ECO:0000256" key="4">
    <source>
        <dbReference type="ARBA" id="ARBA00022692"/>
    </source>
</evidence>
<evidence type="ECO:0000313" key="8">
    <source>
        <dbReference type="EMBL" id="OQV15585.1"/>
    </source>
</evidence>
<organism evidence="8 9">
    <name type="scientific">Hypsibius exemplaris</name>
    <name type="common">Freshwater tardigrade</name>
    <dbReference type="NCBI Taxonomy" id="2072580"/>
    <lineage>
        <taxon>Eukaryota</taxon>
        <taxon>Metazoa</taxon>
        <taxon>Ecdysozoa</taxon>
        <taxon>Tardigrada</taxon>
        <taxon>Eutardigrada</taxon>
        <taxon>Parachela</taxon>
        <taxon>Hypsibioidea</taxon>
        <taxon>Hypsibiidae</taxon>
        <taxon>Hypsibius</taxon>
    </lineage>
</organism>
<dbReference type="Proteomes" id="UP000192578">
    <property type="component" value="Unassembled WGS sequence"/>
</dbReference>
<keyword evidence="5 7" id="KW-1133">Transmembrane helix</keyword>
<accession>A0A1W0WK53</accession>